<dbReference type="SUPFAM" id="SSF55874">
    <property type="entry name" value="ATPase domain of HSP90 chaperone/DNA topoisomerase II/histidine kinase"/>
    <property type="match status" value="1"/>
</dbReference>
<dbReference type="InterPro" id="IPR003594">
    <property type="entry name" value="HATPase_dom"/>
</dbReference>
<dbReference type="EMBL" id="JADIKD010000011">
    <property type="protein sequence ID" value="MFK2918143.1"/>
    <property type="molecule type" value="Genomic_DNA"/>
</dbReference>
<evidence type="ECO:0000313" key="7">
    <source>
        <dbReference type="Proteomes" id="UP001620408"/>
    </source>
</evidence>
<keyword evidence="7" id="KW-1185">Reference proteome</keyword>
<evidence type="ECO:0000256" key="3">
    <source>
        <dbReference type="ARBA" id="ARBA00022553"/>
    </source>
</evidence>
<dbReference type="EC" id="2.7.13.3" evidence="2"/>
<dbReference type="SUPFAM" id="SSF47384">
    <property type="entry name" value="Homodimeric domain of signal transducing histidine kinase"/>
    <property type="match status" value="1"/>
</dbReference>
<feature type="domain" description="Histidine kinase" evidence="5">
    <location>
        <begin position="547"/>
        <end position="765"/>
    </location>
</feature>
<feature type="transmembrane region" description="Helical" evidence="4">
    <location>
        <begin position="348"/>
        <end position="367"/>
    </location>
</feature>
<evidence type="ECO:0000313" key="6">
    <source>
        <dbReference type="EMBL" id="MFK2918143.1"/>
    </source>
</evidence>
<dbReference type="PROSITE" id="PS50109">
    <property type="entry name" value="HIS_KIN"/>
    <property type="match status" value="1"/>
</dbReference>
<dbReference type="PRINTS" id="PR00344">
    <property type="entry name" value="BCTRLSENSOR"/>
</dbReference>
<evidence type="ECO:0000256" key="1">
    <source>
        <dbReference type="ARBA" id="ARBA00000085"/>
    </source>
</evidence>
<sequence length="767" mass="83737">MLPFREFVRRLSRTARARILFIGCVLALAAFSGHPFGATMSGALDKVLFDLSSRLFRHHGSRQVAVVLIDGRTLRQYGTDGVTERTRSLLRYLDRAASISLDYPLAPDAHTGALAEAVGANGRVVLPMACDAMEQGAEALPLALHTHAAGSGQRHLLMGHYGVVSGFVPYVHGAAGDCPHIVLEALRVSGMEYASELSDTRLHASATARGMRPEDEAVLVMMGNPARVPRYSMADVLSGRVPSSVFSGRMVFVGDAMGEDAGYHTSALRSEPVARAMLDALMADAVARGNMAREIGGVAAVPIYVAIALGMTLICLLVPGWWMHVAAFTWGGLMFLFPILLLGVTHRWLALGLLPLACLLIYTHFAWERLRRTQNLLRKEIGKLREISAAIGVAGAGKRMPVTSARHDPIEDMRQAMREIRNWQGTFVNMLNQLPYPVFVVTGGRSSVWNARAADMLRVSEQAESGNAVTLSEVQRLVVEHCHDREGASVEVVVGGEERLLLYVPYTVDDATLHPDATDEHASFLVCLIDIAAIKKGVANDKKALRHIAHDLRSPLSTILSLIEDRVEGQRRAGPQDRAFLEDLRRQADYSLRVAKDFLQLSRAEQIHHDMFRPVDLLDLATEAVDQLWPRAMGKSIELMGPECELETTLTMANADMLIRAIVNVIDNALKYSPPGTRVTVRIAYAGPDLLGLCVADQGIGIAEDDLVHLFDPFFQVATRHEENMGVGLGLPFVKAVIERHSGSITVTSQPGRGTEVRMVLPRAIGI</sequence>
<dbReference type="SMART" id="SM00388">
    <property type="entry name" value="HisKA"/>
    <property type="match status" value="1"/>
</dbReference>
<keyword evidence="3" id="KW-0597">Phosphoprotein</keyword>
<comment type="catalytic activity">
    <reaction evidence="1">
        <text>ATP + protein L-histidine = ADP + protein N-phospho-L-histidine.</text>
        <dbReference type="EC" id="2.7.13.3"/>
    </reaction>
</comment>
<dbReference type="PANTHER" id="PTHR43547">
    <property type="entry name" value="TWO-COMPONENT HISTIDINE KINASE"/>
    <property type="match status" value="1"/>
</dbReference>
<evidence type="ECO:0000256" key="4">
    <source>
        <dbReference type="SAM" id="Phobius"/>
    </source>
</evidence>
<keyword evidence="4" id="KW-0812">Transmembrane</keyword>
<name>A0ABW8K8C0_9GAMM</name>
<dbReference type="InterPro" id="IPR004358">
    <property type="entry name" value="Sig_transdc_His_kin-like_C"/>
</dbReference>
<reference evidence="6 7" key="1">
    <citation type="submission" date="2020-10" db="EMBL/GenBank/DDBJ databases">
        <title>Phylogeny of dyella-like bacteria.</title>
        <authorList>
            <person name="Fu J."/>
        </authorList>
    </citation>
    <scope>NUCLEOTIDE SEQUENCE [LARGE SCALE GENOMIC DNA]</scope>
    <source>
        <strain evidence="6 7">BB4</strain>
    </source>
</reference>
<feature type="transmembrane region" description="Helical" evidence="4">
    <location>
        <begin position="295"/>
        <end position="318"/>
    </location>
</feature>
<keyword evidence="4" id="KW-1133">Transmembrane helix</keyword>
<dbReference type="RefSeq" id="WP_379983898.1">
    <property type="nucleotide sequence ID" value="NZ_JADIKD010000011.1"/>
</dbReference>
<evidence type="ECO:0000259" key="5">
    <source>
        <dbReference type="PROSITE" id="PS50109"/>
    </source>
</evidence>
<dbReference type="CDD" id="cd00082">
    <property type="entry name" value="HisKA"/>
    <property type="match status" value="1"/>
</dbReference>
<dbReference type="SMART" id="SM01080">
    <property type="entry name" value="CHASE2"/>
    <property type="match status" value="1"/>
</dbReference>
<accession>A0ABW8K8C0</accession>
<dbReference type="Pfam" id="PF02518">
    <property type="entry name" value="HATPase_c"/>
    <property type="match status" value="1"/>
</dbReference>
<proteinExistence type="predicted"/>
<organism evidence="6 7">
    <name type="scientific">Dyella koreensis</name>
    <dbReference type="NCBI Taxonomy" id="311235"/>
    <lineage>
        <taxon>Bacteria</taxon>
        <taxon>Pseudomonadati</taxon>
        <taxon>Pseudomonadota</taxon>
        <taxon>Gammaproteobacteria</taxon>
        <taxon>Lysobacterales</taxon>
        <taxon>Rhodanobacteraceae</taxon>
        <taxon>Dyella</taxon>
    </lineage>
</organism>
<dbReference type="InterPro" id="IPR005467">
    <property type="entry name" value="His_kinase_dom"/>
</dbReference>
<evidence type="ECO:0000256" key="2">
    <source>
        <dbReference type="ARBA" id="ARBA00012438"/>
    </source>
</evidence>
<dbReference type="InterPro" id="IPR007890">
    <property type="entry name" value="CHASE2"/>
</dbReference>
<dbReference type="InterPro" id="IPR036097">
    <property type="entry name" value="HisK_dim/P_sf"/>
</dbReference>
<dbReference type="InterPro" id="IPR017181">
    <property type="entry name" value="Sig_transdc_His_kin_CHASE2"/>
</dbReference>
<dbReference type="Gene3D" id="1.10.287.130">
    <property type="match status" value="1"/>
</dbReference>
<dbReference type="InterPro" id="IPR003661">
    <property type="entry name" value="HisK_dim/P_dom"/>
</dbReference>
<feature type="transmembrane region" description="Helical" evidence="4">
    <location>
        <begin position="325"/>
        <end position="342"/>
    </location>
</feature>
<dbReference type="Pfam" id="PF00512">
    <property type="entry name" value="HisKA"/>
    <property type="match status" value="1"/>
</dbReference>
<gene>
    <name evidence="6" type="ORF">ISS97_12795</name>
</gene>
<keyword evidence="4" id="KW-0472">Membrane</keyword>
<dbReference type="Pfam" id="PF05226">
    <property type="entry name" value="CHASE2"/>
    <property type="match status" value="1"/>
</dbReference>
<dbReference type="Gene3D" id="3.30.565.10">
    <property type="entry name" value="Histidine kinase-like ATPase, C-terminal domain"/>
    <property type="match status" value="1"/>
</dbReference>
<dbReference type="SMART" id="SM00387">
    <property type="entry name" value="HATPase_c"/>
    <property type="match status" value="1"/>
</dbReference>
<comment type="caution">
    <text evidence="6">The sequence shown here is derived from an EMBL/GenBank/DDBJ whole genome shotgun (WGS) entry which is preliminary data.</text>
</comment>
<dbReference type="InterPro" id="IPR036890">
    <property type="entry name" value="HATPase_C_sf"/>
</dbReference>
<dbReference type="PANTHER" id="PTHR43547:SF2">
    <property type="entry name" value="HYBRID SIGNAL TRANSDUCTION HISTIDINE KINASE C"/>
    <property type="match status" value="1"/>
</dbReference>
<dbReference type="Proteomes" id="UP001620408">
    <property type="component" value="Unassembled WGS sequence"/>
</dbReference>
<dbReference type="CDD" id="cd00075">
    <property type="entry name" value="HATPase"/>
    <property type="match status" value="1"/>
</dbReference>
<dbReference type="PIRSF" id="PIRSF037347">
    <property type="entry name" value="STHK_CHASE2_PAS_prd"/>
    <property type="match status" value="1"/>
</dbReference>
<protein>
    <recommendedName>
        <fullName evidence="2">histidine kinase</fullName>
        <ecNumber evidence="2">2.7.13.3</ecNumber>
    </recommendedName>
</protein>